<proteinExistence type="predicted"/>
<feature type="region of interest" description="Disordered" evidence="6">
    <location>
        <begin position="1109"/>
        <end position="1128"/>
    </location>
</feature>
<feature type="compositionally biased region" description="Basic and acidic residues" evidence="6">
    <location>
        <begin position="1116"/>
        <end position="1125"/>
    </location>
</feature>
<dbReference type="SMART" id="SM00456">
    <property type="entry name" value="WW"/>
    <property type="match status" value="2"/>
</dbReference>
<keyword evidence="5" id="KW-0175">Coiled coil</keyword>
<feature type="compositionally biased region" description="Low complexity" evidence="6">
    <location>
        <begin position="1250"/>
        <end position="1266"/>
    </location>
</feature>
<evidence type="ECO:0000256" key="3">
    <source>
        <dbReference type="ARBA" id="ARBA00022553"/>
    </source>
</evidence>
<dbReference type="PROSITE" id="PS01159">
    <property type="entry name" value="WW_DOMAIN_1"/>
    <property type="match status" value="1"/>
</dbReference>
<dbReference type="Pfam" id="PF25541">
    <property type="entry name" value="TBCA_PH"/>
    <property type="match status" value="1"/>
</dbReference>
<dbReference type="GO" id="GO:0080025">
    <property type="term" value="F:phosphatidylinositol-3,5-bisphosphate binding"/>
    <property type="evidence" value="ECO:0007669"/>
    <property type="project" value="TreeGrafter"/>
</dbReference>
<dbReference type="Pfam" id="PF00169">
    <property type="entry name" value="PH"/>
    <property type="match status" value="1"/>
</dbReference>
<dbReference type="Proteomes" id="UP000221080">
    <property type="component" value="Chromosome 19"/>
</dbReference>
<feature type="coiled-coil region" evidence="5">
    <location>
        <begin position="855"/>
        <end position="882"/>
    </location>
</feature>
<reference evidence="9" key="1">
    <citation type="journal article" date="2016" name="Nat. Commun.">
        <title>The channel catfish genome sequence provides insights into the evolution of scale formation in teleosts.</title>
        <authorList>
            <person name="Liu Z."/>
            <person name="Liu S."/>
            <person name="Yao J."/>
            <person name="Bao L."/>
            <person name="Zhang J."/>
            <person name="Li Y."/>
            <person name="Jiang C."/>
            <person name="Sun L."/>
            <person name="Wang R."/>
            <person name="Zhang Y."/>
            <person name="Zhou T."/>
            <person name="Zeng Q."/>
            <person name="Fu Q."/>
            <person name="Gao S."/>
            <person name="Li N."/>
            <person name="Koren S."/>
            <person name="Jiang Y."/>
            <person name="Zimin A."/>
            <person name="Xu P."/>
            <person name="Phillippy A.M."/>
            <person name="Geng X."/>
            <person name="Song L."/>
            <person name="Sun F."/>
            <person name="Li C."/>
            <person name="Wang X."/>
            <person name="Chen A."/>
            <person name="Jin Y."/>
            <person name="Yuan Z."/>
            <person name="Yang Y."/>
            <person name="Tan S."/>
            <person name="Peatman E."/>
            <person name="Lu J."/>
            <person name="Qin Z."/>
            <person name="Dunham R."/>
            <person name="Li Z."/>
            <person name="Sonstegard T."/>
            <person name="Feng J."/>
            <person name="Danzmann R.G."/>
            <person name="Schroeder S."/>
            <person name="Scheffler B."/>
            <person name="Duke M.V."/>
            <person name="Ballard L."/>
            <person name="Kucuktas H."/>
            <person name="Kaltenboeck L."/>
            <person name="Liu H."/>
            <person name="Armbruster J."/>
            <person name="Xie Y."/>
            <person name="Kirby M.L."/>
            <person name="Tian Y."/>
            <person name="Flanagan M.E."/>
            <person name="Mu W."/>
            <person name="Waldbieser G.C."/>
        </authorList>
    </citation>
    <scope>NUCLEOTIDE SEQUENCE [LARGE SCALE GENOMIC DNA]</scope>
    <source>
        <strain evidence="9">SDA103</strain>
    </source>
</reference>
<feature type="region of interest" description="Disordered" evidence="6">
    <location>
        <begin position="524"/>
        <end position="544"/>
    </location>
</feature>
<evidence type="ECO:0000313" key="9">
    <source>
        <dbReference type="Proteomes" id="UP000221080"/>
    </source>
</evidence>
<dbReference type="InterPro" id="IPR001202">
    <property type="entry name" value="WW_dom"/>
</dbReference>
<dbReference type="PANTHER" id="PTHR12752:SF3">
    <property type="entry name" value="PLECKSTRIN HOMOLOGY DOMAIN-CONTAINING FAMILY A MEMBER 5"/>
    <property type="match status" value="1"/>
</dbReference>
<dbReference type="SMART" id="SM00233">
    <property type="entry name" value="PH"/>
    <property type="match status" value="1"/>
</dbReference>
<feature type="region of interest" description="Disordered" evidence="6">
    <location>
        <begin position="107"/>
        <end position="165"/>
    </location>
</feature>
<name>A0A9F7TSC1_ICTPU</name>
<dbReference type="GO" id="GO:0032266">
    <property type="term" value="F:phosphatidylinositol-3-phosphate binding"/>
    <property type="evidence" value="ECO:0007669"/>
    <property type="project" value="TreeGrafter"/>
</dbReference>
<feature type="region of interest" description="Disordered" evidence="6">
    <location>
        <begin position="1173"/>
        <end position="1277"/>
    </location>
</feature>
<feature type="region of interest" description="Disordered" evidence="6">
    <location>
        <begin position="444"/>
        <end position="482"/>
    </location>
</feature>
<feature type="domain" description="WW" evidence="8">
    <location>
        <begin position="11"/>
        <end position="44"/>
    </location>
</feature>
<dbReference type="GO" id="GO:0010314">
    <property type="term" value="F:phosphatidylinositol-5-phosphate binding"/>
    <property type="evidence" value="ECO:0007669"/>
    <property type="project" value="TreeGrafter"/>
</dbReference>
<dbReference type="SUPFAM" id="SSF51045">
    <property type="entry name" value="WW domain"/>
    <property type="match status" value="2"/>
</dbReference>
<dbReference type="Gene3D" id="2.30.29.30">
    <property type="entry name" value="Pleckstrin-homology domain (PH domain)/Phosphotyrosine-binding domain (PTB)"/>
    <property type="match status" value="1"/>
</dbReference>
<dbReference type="GO" id="GO:0070273">
    <property type="term" value="F:phosphatidylinositol-4-phosphate binding"/>
    <property type="evidence" value="ECO:0007669"/>
    <property type="project" value="TreeGrafter"/>
</dbReference>
<dbReference type="RefSeq" id="XP_053544442.1">
    <property type="nucleotide sequence ID" value="XM_053688467.1"/>
</dbReference>
<organism evidence="9 10">
    <name type="scientific">Ictalurus punctatus</name>
    <name type="common">Channel catfish</name>
    <name type="synonym">Silurus punctatus</name>
    <dbReference type="NCBI Taxonomy" id="7998"/>
    <lineage>
        <taxon>Eukaryota</taxon>
        <taxon>Metazoa</taxon>
        <taxon>Chordata</taxon>
        <taxon>Craniata</taxon>
        <taxon>Vertebrata</taxon>
        <taxon>Euteleostomi</taxon>
        <taxon>Actinopterygii</taxon>
        <taxon>Neopterygii</taxon>
        <taxon>Teleostei</taxon>
        <taxon>Ostariophysi</taxon>
        <taxon>Siluriformes</taxon>
        <taxon>Ictaluridae</taxon>
        <taxon>Ictalurus</taxon>
    </lineage>
</organism>
<dbReference type="InterPro" id="IPR040392">
    <property type="entry name" value="PKHA4-7_PH"/>
</dbReference>
<keyword evidence="4" id="KW-0677">Repeat</keyword>
<evidence type="ECO:0000256" key="2">
    <source>
        <dbReference type="ARBA" id="ARBA00022490"/>
    </source>
</evidence>
<evidence type="ECO:0000256" key="4">
    <source>
        <dbReference type="ARBA" id="ARBA00022737"/>
    </source>
</evidence>
<evidence type="ECO:0000256" key="1">
    <source>
        <dbReference type="ARBA" id="ARBA00004496"/>
    </source>
</evidence>
<evidence type="ECO:0000256" key="5">
    <source>
        <dbReference type="SAM" id="Coils"/>
    </source>
</evidence>
<evidence type="ECO:0000313" key="10">
    <source>
        <dbReference type="RefSeq" id="XP_053544442.1"/>
    </source>
</evidence>
<dbReference type="FunFam" id="2.30.29.30:FF:000083">
    <property type="entry name" value="Pleckstrin homology domain-containing family A member 5"/>
    <property type="match status" value="1"/>
</dbReference>
<dbReference type="SUPFAM" id="SSF50729">
    <property type="entry name" value="PH domain-like"/>
    <property type="match status" value="1"/>
</dbReference>
<protein>
    <submittedName>
        <fullName evidence="10">Pleckstrin homology domain-containing family A member 5 isoform X6</fullName>
    </submittedName>
</protein>
<dbReference type="InterPro" id="IPR036020">
    <property type="entry name" value="WW_dom_sf"/>
</dbReference>
<dbReference type="Gene3D" id="2.20.70.10">
    <property type="match status" value="2"/>
</dbReference>
<evidence type="ECO:0000259" key="7">
    <source>
        <dbReference type="PROSITE" id="PS50003"/>
    </source>
</evidence>
<feature type="domain" description="WW" evidence="8">
    <location>
        <begin position="56"/>
        <end position="89"/>
    </location>
</feature>
<feature type="region of interest" description="Disordered" evidence="6">
    <location>
        <begin position="980"/>
        <end position="1046"/>
    </location>
</feature>
<dbReference type="InterPro" id="IPR057971">
    <property type="entry name" value="PKHA4-7_TBCA"/>
</dbReference>
<dbReference type="InterPro" id="IPR011993">
    <property type="entry name" value="PH-like_dom_sf"/>
</dbReference>
<dbReference type="PANTHER" id="PTHR12752">
    <property type="entry name" value="PHOSPHOINOSITOL 3-PHOSPHATE-BINDING PROTEIN"/>
    <property type="match status" value="1"/>
</dbReference>
<feature type="compositionally biased region" description="Polar residues" evidence="6">
    <location>
        <begin position="120"/>
        <end position="130"/>
    </location>
</feature>
<dbReference type="PROSITE" id="PS50003">
    <property type="entry name" value="PH_DOMAIN"/>
    <property type="match status" value="1"/>
</dbReference>
<feature type="compositionally biased region" description="Basic and acidic residues" evidence="6">
    <location>
        <begin position="997"/>
        <end position="1011"/>
    </location>
</feature>
<reference evidence="10" key="2">
    <citation type="submission" date="2025-08" db="UniProtKB">
        <authorList>
            <consortium name="RefSeq"/>
        </authorList>
    </citation>
    <scope>IDENTIFICATION</scope>
    <source>
        <tissue evidence="10">Blood</tissue>
    </source>
</reference>
<sequence>MAADLNPDWLSCLPSSWSYGVIRDGRVFFINEEAKSTTWLHPVTGEAVITGHRKTPDLPTGWEEGYTFEGARCFINHNERKVTCKHPVSGAPSQDNCIFVVNEQPAAKTPATEKKERPTSIMSEASNYTGGSDYMTHPSSPTTRQSRSSKKVHNFGKRSHSIKRNPNAPVVKRSWLYKQDSTGMKMWKKRWFVLSDMCLFYYKDEKEEGILGSILLPSFHISLLSVDDHISKKYAFKATHPNMRTYYFCTDTAKEMESWIKVMTDATLVHAEPIKRLENVKVDPRSPLEMNNMLNHWVLTQPEIQNNEKNRESLHLEDKKQKRLEKQPKIYREKERCATQKDSEKYQVQKEGEKYALEKDGQKYPHQKSGYRYMLQKDVEMFGVQNDGEKYASTLQKDSKRHALQRDEEINLLQKDMQRYTLHKDSDKHVLPKDSEIYGVHKDSEKYLQTDGGRPTQKTSVQKEAERPRLQQEEETYSLQKDENVEQTLTKLDSVKLQPVQAATVVPAASSSWQLQSRGGSAQYKAAQVNGSGGEQSPGEMSNTIPQRTAIKPQQPAEPERSLSRSNSIQLEQYFRAQRTRVQDDDTKSITSYQTLPRNMPSHRTQVVPRYPEGYRTLPRNMLRPDSVCSVAGSMYDCALQPVAAEKRRSMRDDTLWQLYEWQQRQAYSRMGYSTLPSPKTLSHIAESIPSSPSHGSLALYHSVSPNRPYNPSTCSEVSSPVFRGDVSIDRRHRAHVAKYAYPPDCRVPAAQSITPQSLQGKTPEELTLLLIKLRRQQAELNSIREQTLAQLMQLNIDAANPKNKVLSHQLQRNLMYLDSQMSPEAYSDSIYAYRPEELDVDTKLSRLCEQGKVVRTQEEKLQQLHREKHTLETALLSASQELEMSADNPVAMQSLIQQRDVLQNGLLSSCRELSRVSTELDRSWKEYDKLEADVTVAKRNLLDQLEALGSPQTEPPSQQHVQIQKELWRIQDVMDALNKNKPKRSAEPSFPISGLQKKEGPDYRLYKSEPELTTVAEVDESNGEEKSEQAAEKEPSSTKVSYPVGVVSPRTKSPLPVSSTIASYVTLRKAKKPEAKANRPNSTVEHISNSVEGVRQRMSVEEQMERIRRHQQGALRERRREDGSLSRSLSFTKDTSYYYTLQSTKRREMSAGDSYHIRATMFKENCKALEQEQGKVVSGPEFGDKVPEASRSPEHRKPRGTEDSLQTAVMVRVGTEENDDDENLSEQGRDEIVKASYNLTSSKHSTAVSVNSFTSSPQSPSSSPLPSSPPHLPDGSHFIVATNIHKH</sequence>
<keyword evidence="2" id="KW-0963">Cytoplasm</keyword>
<comment type="subcellular location">
    <subcellularLocation>
        <location evidence="1">Cytoplasm</location>
    </subcellularLocation>
</comment>
<dbReference type="CDD" id="cd13248">
    <property type="entry name" value="PH_PEPP1_2_3"/>
    <property type="match status" value="1"/>
</dbReference>
<evidence type="ECO:0000259" key="8">
    <source>
        <dbReference type="PROSITE" id="PS50020"/>
    </source>
</evidence>
<feature type="region of interest" description="Disordered" evidence="6">
    <location>
        <begin position="550"/>
        <end position="569"/>
    </location>
</feature>
<feature type="compositionally biased region" description="Polar residues" evidence="6">
    <location>
        <begin position="1238"/>
        <end position="1249"/>
    </location>
</feature>
<dbReference type="FunFam" id="2.20.70.10:FF:000027">
    <property type="entry name" value="pleckstrin homology domain-containing family A member 5 isoform X1"/>
    <property type="match status" value="1"/>
</dbReference>
<accession>A0A9F7TSC1</accession>
<feature type="compositionally biased region" description="Basic and acidic residues" evidence="6">
    <location>
        <begin position="1183"/>
        <end position="1203"/>
    </location>
</feature>
<feature type="compositionally biased region" description="Basic and acidic residues" evidence="6">
    <location>
        <begin position="461"/>
        <end position="472"/>
    </location>
</feature>
<feature type="compositionally biased region" description="Basic and acidic residues" evidence="6">
    <location>
        <begin position="306"/>
        <end position="327"/>
    </location>
</feature>
<feature type="domain" description="PH" evidence="7">
    <location>
        <begin position="169"/>
        <end position="268"/>
    </location>
</feature>
<dbReference type="PROSITE" id="PS50020">
    <property type="entry name" value="WW_DOMAIN_2"/>
    <property type="match status" value="2"/>
</dbReference>
<dbReference type="GO" id="GO:0005829">
    <property type="term" value="C:cytosol"/>
    <property type="evidence" value="ECO:0007669"/>
    <property type="project" value="TreeGrafter"/>
</dbReference>
<dbReference type="InterPro" id="IPR001849">
    <property type="entry name" value="PH_domain"/>
</dbReference>
<keyword evidence="9" id="KW-1185">Reference proteome</keyword>
<dbReference type="CTD" id="54477"/>
<dbReference type="GeneID" id="108279765"/>
<keyword evidence="3" id="KW-0597">Phosphoprotein</keyword>
<dbReference type="CDD" id="cd00201">
    <property type="entry name" value="WW"/>
    <property type="match status" value="1"/>
</dbReference>
<gene>
    <name evidence="10" type="primary">plekha5</name>
</gene>
<feature type="compositionally biased region" description="Basic and acidic residues" evidence="6">
    <location>
        <begin position="1024"/>
        <end position="1037"/>
    </location>
</feature>
<evidence type="ECO:0000256" key="6">
    <source>
        <dbReference type="SAM" id="MobiDB-lite"/>
    </source>
</evidence>
<feature type="region of interest" description="Disordered" evidence="6">
    <location>
        <begin position="304"/>
        <end position="327"/>
    </location>
</feature>
<feature type="compositionally biased region" description="Basic residues" evidence="6">
    <location>
        <begin position="147"/>
        <end position="163"/>
    </location>
</feature>